<dbReference type="FunFam" id="3.40.50.300:FF:000053">
    <property type="entry name" value="Signal recognition particle receptor FtsY"/>
    <property type="match status" value="1"/>
</dbReference>
<comment type="subcellular location">
    <subcellularLocation>
        <location evidence="9">Cell membrane</location>
        <topology evidence="9">Peripheral membrane protein</topology>
        <orientation evidence="9">Cytoplasmic side</orientation>
    </subcellularLocation>
    <subcellularLocation>
        <location evidence="9">Cytoplasm</location>
    </subcellularLocation>
</comment>
<evidence type="ECO:0000256" key="1">
    <source>
        <dbReference type="ARBA" id="ARBA00022475"/>
    </source>
</evidence>
<feature type="compositionally biased region" description="Low complexity" evidence="10">
    <location>
        <begin position="116"/>
        <end position="140"/>
    </location>
</feature>
<name>A0A846Y9Q3_9NOCA</name>
<dbReference type="PANTHER" id="PTHR43134:SF1">
    <property type="entry name" value="SIGNAL RECOGNITION PARTICLE RECEPTOR SUBUNIT ALPHA"/>
    <property type="match status" value="1"/>
</dbReference>
<dbReference type="SMART" id="SM00962">
    <property type="entry name" value="SRP54"/>
    <property type="match status" value="1"/>
</dbReference>
<evidence type="ECO:0000256" key="7">
    <source>
        <dbReference type="ARBA" id="ARBA00023170"/>
    </source>
</evidence>
<dbReference type="AlphaFoldDB" id="A0A846Y9Q3"/>
<dbReference type="EC" id="3.6.5.4" evidence="9"/>
<feature type="binding site" evidence="9">
    <location>
        <begin position="370"/>
        <end position="377"/>
    </location>
    <ligand>
        <name>GTP</name>
        <dbReference type="ChEBI" id="CHEBI:37565"/>
    </ligand>
</feature>
<dbReference type="FunFam" id="1.20.120.140:FF:000002">
    <property type="entry name" value="Signal recognition particle receptor FtsY"/>
    <property type="match status" value="1"/>
</dbReference>
<dbReference type="InterPro" id="IPR042101">
    <property type="entry name" value="SRP54_N_sf"/>
</dbReference>
<keyword evidence="14" id="KW-1185">Reference proteome</keyword>
<evidence type="ECO:0000256" key="6">
    <source>
        <dbReference type="ARBA" id="ARBA00023136"/>
    </source>
</evidence>
<evidence type="ECO:0000313" key="13">
    <source>
        <dbReference type="EMBL" id="NKY53479.1"/>
    </source>
</evidence>
<dbReference type="NCBIfam" id="TIGR00064">
    <property type="entry name" value="ftsY"/>
    <property type="match status" value="1"/>
</dbReference>
<feature type="transmembrane region" description="Helical" evidence="11">
    <location>
        <begin position="6"/>
        <end position="27"/>
    </location>
</feature>
<dbReference type="GO" id="GO:0005525">
    <property type="term" value="F:GTP binding"/>
    <property type="evidence" value="ECO:0007669"/>
    <property type="project" value="UniProtKB-UniRule"/>
</dbReference>
<dbReference type="SMART" id="SM00963">
    <property type="entry name" value="SRP54_N"/>
    <property type="match status" value="1"/>
</dbReference>
<dbReference type="EMBL" id="JAAXOP010000018">
    <property type="protein sequence ID" value="NKY53479.1"/>
    <property type="molecule type" value="Genomic_DNA"/>
</dbReference>
<keyword evidence="3 9" id="KW-0547">Nucleotide-binding</keyword>
<dbReference type="SUPFAM" id="SSF52540">
    <property type="entry name" value="P-loop containing nucleoside triphosphate hydrolases"/>
    <property type="match status" value="1"/>
</dbReference>
<dbReference type="SMART" id="SM00382">
    <property type="entry name" value="AAA"/>
    <property type="match status" value="1"/>
</dbReference>
<dbReference type="RefSeq" id="WP_067876442.1">
    <property type="nucleotide sequence ID" value="NZ_JAAXOP010000018.1"/>
</dbReference>
<keyword evidence="6 9" id="KW-0472">Membrane</keyword>
<comment type="catalytic activity">
    <reaction evidence="8 9">
        <text>GTP + H2O = GDP + phosphate + H(+)</text>
        <dbReference type="Rhea" id="RHEA:19669"/>
        <dbReference type="ChEBI" id="CHEBI:15377"/>
        <dbReference type="ChEBI" id="CHEBI:15378"/>
        <dbReference type="ChEBI" id="CHEBI:37565"/>
        <dbReference type="ChEBI" id="CHEBI:43474"/>
        <dbReference type="ChEBI" id="CHEBI:58189"/>
        <dbReference type="EC" id="3.6.5.4"/>
    </reaction>
</comment>
<feature type="binding site" evidence="9">
    <location>
        <begin position="452"/>
        <end position="456"/>
    </location>
    <ligand>
        <name>GTP</name>
        <dbReference type="ChEBI" id="CHEBI:37565"/>
    </ligand>
</feature>
<reference evidence="13 14" key="1">
    <citation type="submission" date="2020-04" db="EMBL/GenBank/DDBJ databases">
        <title>MicrobeNet Type strains.</title>
        <authorList>
            <person name="Nicholson A.C."/>
        </authorList>
    </citation>
    <scope>NUCLEOTIDE SEQUENCE [LARGE SCALE GENOMIC DNA]</scope>
    <source>
        <strain evidence="13 14">JCM 12354</strain>
    </source>
</reference>
<feature type="compositionally biased region" description="Low complexity" evidence="10">
    <location>
        <begin position="183"/>
        <end position="233"/>
    </location>
</feature>
<evidence type="ECO:0000256" key="11">
    <source>
        <dbReference type="SAM" id="Phobius"/>
    </source>
</evidence>
<keyword evidence="5 9" id="KW-0342">GTP-binding</keyword>
<evidence type="ECO:0000256" key="2">
    <source>
        <dbReference type="ARBA" id="ARBA00022490"/>
    </source>
</evidence>
<evidence type="ECO:0000313" key="14">
    <source>
        <dbReference type="Proteomes" id="UP000565711"/>
    </source>
</evidence>
<evidence type="ECO:0000256" key="5">
    <source>
        <dbReference type="ARBA" id="ARBA00023134"/>
    </source>
</evidence>
<gene>
    <name evidence="9 13" type="primary">ftsY</name>
    <name evidence="13" type="ORF">HGA08_25100</name>
</gene>
<dbReference type="InterPro" id="IPR036225">
    <property type="entry name" value="SRP/SRP_N"/>
</dbReference>
<dbReference type="HAMAP" id="MF_00920">
    <property type="entry name" value="FtsY"/>
    <property type="match status" value="1"/>
</dbReference>
<accession>A0A846Y9Q3</accession>
<evidence type="ECO:0000256" key="8">
    <source>
        <dbReference type="ARBA" id="ARBA00048027"/>
    </source>
</evidence>
<dbReference type="InterPro" id="IPR013822">
    <property type="entry name" value="Signal_recog_particl_SRP54_hlx"/>
</dbReference>
<comment type="similarity">
    <text evidence="9">Belongs to the GTP-binding SRP family. FtsY subfamily.</text>
</comment>
<sequence>MNAQAWILIAAIVAVLLVAFVAGFVLYKRRRISIAPEPEQQGEPQQLTDRSGGYTASGGFSFSQGGAGAGTLAPPQPEPVPVERTDDDGQPHIGDDAAIPRDSARRSITDVPLPEPATDQQTGGATATAAPTAEPETTEVPADRVVEAEPETPAGAETLETVPAPVEPAPADSAPTQAPPSAPTEARPTVPEAPPTEAVPTEAAPTDTAPAEAPATPADTAPAETAPADTVPVAPAPETPAPATPAEAAPAAVEEIEPTAGRLTRLRGRLSRSQNAVGKSLLGLLGGGDLDEDSWEEIEDTLVMADLGTSVTMTVVERLREELAARSVRTPDEVREVLRDVLIEALRPELDRSIRALPHADHPSILLVVGVNGTGKTTTTGKLARVLVADGRRVLLGAADTFRAAAADQLQTWGERVGADTVRGREGADPASVAFDAVTHGIDEGVDVVLVDTAGRLHTKTGLMDELGKVKRVVEKKAAVDEVLLVLDATVGQNGLTQARVFAEVVDITGVVLTKLDGTAKGGIVFQVQHELGVPVKLVGLGEGADDLAPFEPSAFVDALLG</sequence>
<protein>
    <recommendedName>
        <fullName evidence="9">Signal recognition particle receptor FtsY</fullName>
        <shortName evidence="9">SRP receptor</shortName>
        <ecNumber evidence="9">3.6.5.4</ecNumber>
    </recommendedName>
</protein>
<comment type="function">
    <text evidence="9">Involved in targeting and insertion of nascent membrane proteins into the cytoplasmic membrane. Acts as a receptor for the complex formed by the signal recognition particle (SRP) and the ribosome-nascent chain (RNC).</text>
</comment>
<feature type="compositionally biased region" description="Low complexity" evidence="10">
    <location>
        <begin position="151"/>
        <end position="176"/>
    </location>
</feature>
<keyword evidence="7 9" id="KW-0675">Receptor</keyword>
<comment type="subunit">
    <text evidence="9">Part of the signal recognition particle protein translocation system, which is composed of SRP and FtsY.</text>
</comment>
<dbReference type="InterPro" id="IPR027417">
    <property type="entry name" value="P-loop_NTPase"/>
</dbReference>
<evidence type="ECO:0000256" key="3">
    <source>
        <dbReference type="ARBA" id="ARBA00022741"/>
    </source>
</evidence>
<evidence type="ECO:0000256" key="10">
    <source>
        <dbReference type="SAM" id="MobiDB-lite"/>
    </source>
</evidence>
<dbReference type="GO" id="GO:0003924">
    <property type="term" value="F:GTPase activity"/>
    <property type="evidence" value="ECO:0007669"/>
    <property type="project" value="UniProtKB-UniRule"/>
</dbReference>
<organism evidence="13 14">
    <name type="scientific">Nocardia vermiculata</name>
    <dbReference type="NCBI Taxonomy" id="257274"/>
    <lineage>
        <taxon>Bacteria</taxon>
        <taxon>Bacillati</taxon>
        <taxon>Actinomycetota</taxon>
        <taxon>Actinomycetes</taxon>
        <taxon>Mycobacteriales</taxon>
        <taxon>Nocardiaceae</taxon>
        <taxon>Nocardia</taxon>
    </lineage>
</organism>
<dbReference type="SUPFAM" id="SSF47364">
    <property type="entry name" value="Domain of the SRP/SRP receptor G-proteins"/>
    <property type="match status" value="1"/>
</dbReference>
<comment type="caution">
    <text evidence="13">The sequence shown here is derived from an EMBL/GenBank/DDBJ whole genome shotgun (WGS) entry which is preliminary data.</text>
</comment>
<dbReference type="Pfam" id="PF02881">
    <property type="entry name" value="SRP54_N"/>
    <property type="match status" value="1"/>
</dbReference>
<dbReference type="InterPro" id="IPR004390">
    <property type="entry name" value="SR_rcpt_FtsY"/>
</dbReference>
<dbReference type="Proteomes" id="UP000565711">
    <property type="component" value="Unassembled WGS sequence"/>
</dbReference>
<dbReference type="GO" id="GO:0005047">
    <property type="term" value="F:signal recognition particle binding"/>
    <property type="evidence" value="ECO:0007669"/>
    <property type="project" value="TreeGrafter"/>
</dbReference>
<dbReference type="InterPro" id="IPR003593">
    <property type="entry name" value="AAA+_ATPase"/>
</dbReference>
<evidence type="ECO:0000256" key="4">
    <source>
        <dbReference type="ARBA" id="ARBA00022801"/>
    </source>
</evidence>
<dbReference type="GO" id="GO:0005886">
    <property type="term" value="C:plasma membrane"/>
    <property type="evidence" value="ECO:0007669"/>
    <property type="project" value="UniProtKB-SubCell"/>
</dbReference>
<proteinExistence type="inferred from homology"/>
<dbReference type="Gene3D" id="3.40.50.300">
    <property type="entry name" value="P-loop containing nucleotide triphosphate hydrolases"/>
    <property type="match status" value="1"/>
</dbReference>
<keyword evidence="4 9" id="KW-0378">Hydrolase</keyword>
<keyword evidence="11" id="KW-1133">Transmembrane helix</keyword>
<evidence type="ECO:0000259" key="12">
    <source>
        <dbReference type="PROSITE" id="PS00300"/>
    </source>
</evidence>
<feature type="domain" description="SRP54-type proteins GTP-binding" evidence="12">
    <location>
        <begin position="535"/>
        <end position="548"/>
    </location>
</feature>
<dbReference type="GO" id="GO:0005737">
    <property type="term" value="C:cytoplasm"/>
    <property type="evidence" value="ECO:0007669"/>
    <property type="project" value="UniProtKB-SubCell"/>
</dbReference>
<dbReference type="Gene3D" id="1.20.120.140">
    <property type="entry name" value="Signal recognition particle SRP54, nucleotide-binding domain"/>
    <property type="match status" value="1"/>
</dbReference>
<keyword evidence="2 9" id="KW-0963">Cytoplasm</keyword>
<dbReference type="Pfam" id="PF00448">
    <property type="entry name" value="SRP54"/>
    <property type="match status" value="1"/>
</dbReference>
<feature type="compositionally biased region" description="Basic and acidic residues" evidence="10">
    <location>
        <begin position="81"/>
        <end position="108"/>
    </location>
</feature>
<feature type="compositionally biased region" description="Pro residues" evidence="10">
    <location>
        <begin position="234"/>
        <end position="243"/>
    </location>
</feature>
<dbReference type="InterPro" id="IPR000897">
    <property type="entry name" value="SRP54_GTPase_dom"/>
</dbReference>
<feature type="compositionally biased region" description="Low complexity" evidence="10">
    <location>
        <begin position="37"/>
        <end position="46"/>
    </location>
</feature>
<dbReference type="PANTHER" id="PTHR43134">
    <property type="entry name" value="SIGNAL RECOGNITION PARTICLE RECEPTOR SUBUNIT ALPHA"/>
    <property type="match status" value="1"/>
</dbReference>
<dbReference type="GO" id="GO:0006614">
    <property type="term" value="P:SRP-dependent cotranslational protein targeting to membrane"/>
    <property type="evidence" value="ECO:0007669"/>
    <property type="project" value="InterPro"/>
</dbReference>
<feature type="binding site" evidence="9">
    <location>
        <begin position="514"/>
        <end position="517"/>
    </location>
    <ligand>
        <name>GTP</name>
        <dbReference type="ChEBI" id="CHEBI:37565"/>
    </ligand>
</feature>
<keyword evidence="11" id="KW-0812">Transmembrane</keyword>
<evidence type="ECO:0000256" key="9">
    <source>
        <dbReference type="HAMAP-Rule" id="MF_00920"/>
    </source>
</evidence>
<keyword evidence="1 9" id="KW-1003">Cell membrane</keyword>
<dbReference type="PROSITE" id="PS00300">
    <property type="entry name" value="SRP54"/>
    <property type="match status" value="1"/>
</dbReference>
<feature type="region of interest" description="Disordered" evidence="10">
    <location>
        <begin position="37"/>
        <end position="252"/>
    </location>
</feature>